<dbReference type="AlphaFoldDB" id="A0A517Q9N8"/>
<evidence type="ECO:0000313" key="1">
    <source>
        <dbReference type="EMBL" id="QDT28349.1"/>
    </source>
</evidence>
<name>A0A517Q9N8_9PLAN</name>
<organism evidence="1 2">
    <name type="scientific">Gimesia panareensis</name>
    <dbReference type="NCBI Taxonomy" id="2527978"/>
    <lineage>
        <taxon>Bacteria</taxon>
        <taxon>Pseudomonadati</taxon>
        <taxon>Planctomycetota</taxon>
        <taxon>Planctomycetia</taxon>
        <taxon>Planctomycetales</taxon>
        <taxon>Planctomycetaceae</taxon>
        <taxon>Gimesia</taxon>
    </lineage>
</organism>
<protein>
    <submittedName>
        <fullName evidence="1">Uncharacterized protein</fullName>
    </submittedName>
</protein>
<sequence length="91" mass="10119">MPTADQLIRMSAIETSAGPWLLLAGSREADFEPLRKLFETLSQSPATVLLEQQPFIAVNGQLSLELCSQTDPPSKHRFSLSQLKTKLQDYS</sequence>
<dbReference type="EMBL" id="CP037421">
    <property type="protein sequence ID" value="QDT28349.1"/>
    <property type="molecule type" value="Genomic_DNA"/>
</dbReference>
<dbReference type="RefSeq" id="WP_145450872.1">
    <property type="nucleotide sequence ID" value="NZ_CP037421.1"/>
</dbReference>
<proteinExistence type="predicted"/>
<gene>
    <name evidence="1" type="ORF">Enr10x_36910</name>
</gene>
<dbReference type="Proteomes" id="UP000315647">
    <property type="component" value="Chromosome"/>
</dbReference>
<accession>A0A517Q9N8</accession>
<evidence type="ECO:0000313" key="2">
    <source>
        <dbReference type="Proteomes" id="UP000315647"/>
    </source>
</evidence>
<reference evidence="1 2" key="1">
    <citation type="submission" date="2019-03" db="EMBL/GenBank/DDBJ databases">
        <title>Deep-cultivation of Planctomycetes and their phenomic and genomic characterization uncovers novel biology.</title>
        <authorList>
            <person name="Wiegand S."/>
            <person name="Jogler M."/>
            <person name="Boedeker C."/>
            <person name="Pinto D."/>
            <person name="Vollmers J."/>
            <person name="Rivas-Marin E."/>
            <person name="Kohn T."/>
            <person name="Peeters S.H."/>
            <person name="Heuer A."/>
            <person name="Rast P."/>
            <person name="Oberbeckmann S."/>
            <person name="Bunk B."/>
            <person name="Jeske O."/>
            <person name="Meyerdierks A."/>
            <person name="Storesund J.E."/>
            <person name="Kallscheuer N."/>
            <person name="Luecker S."/>
            <person name="Lage O.M."/>
            <person name="Pohl T."/>
            <person name="Merkel B.J."/>
            <person name="Hornburger P."/>
            <person name="Mueller R.-W."/>
            <person name="Bruemmer F."/>
            <person name="Labrenz M."/>
            <person name="Spormann A.M."/>
            <person name="Op den Camp H."/>
            <person name="Overmann J."/>
            <person name="Amann R."/>
            <person name="Jetten M.S.M."/>
            <person name="Mascher T."/>
            <person name="Medema M.H."/>
            <person name="Devos D.P."/>
            <person name="Kaster A.-K."/>
            <person name="Ovreas L."/>
            <person name="Rohde M."/>
            <person name="Galperin M.Y."/>
            <person name="Jogler C."/>
        </authorList>
    </citation>
    <scope>NUCLEOTIDE SEQUENCE [LARGE SCALE GENOMIC DNA]</scope>
    <source>
        <strain evidence="1 2">Enr10</strain>
    </source>
</reference>
<keyword evidence="2" id="KW-1185">Reference proteome</keyword>